<sequence length="104" mass="11955">MFGRSIDASSYMKTGLEIFDLLNLFVQEIGKGNVVQVLSDNGRNYLLKRVDEPARVTRHHSRLVTLVFNGDEELEMKEEEFESSDEKYDINVVELKSEDEADVI</sequence>
<proteinExistence type="predicted"/>
<dbReference type="AlphaFoldDB" id="A0A9D4XE61"/>
<dbReference type="Proteomes" id="UP001058974">
    <property type="component" value="Chromosome 4"/>
</dbReference>
<protein>
    <recommendedName>
        <fullName evidence="1">DUF659 domain-containing protein</fullName>
    </recommendedName>
</protein>
<evidence type="ECO:0000313" key="3">
    <source>
        <dbReference type="Proteomes" id="UP001058974"/>
    </source>
</evidence>
<reference evidence="2 3" key="1">
    <citation type="journal article" date="2022" name="Nat. Genet.">
        <title>Improved pea reference genome and pan-genome highlight genomic features and evolutionary characteristics.</title>
        <authorList>
            <person name="Yang T."/>
            <person name="Liu R."/>
            <person name="Luo Y."/>
            <person name="Hu S."/>
            <person name="Wang D."/>
            <person name="Wang C."/>
            <person name="Pandey M.K."/>
            <person name="Ge S."/>
            <person name="Xu Q."/>
            <person name="Li N."/>
            <person name="Li G."/>
            <person name="Huang Y."/>
            <person name="Saxena R.K."/>
            <person name="Ji Y."/>
            <person name="Li M."/>
            <person name="Yan X."/>
            <person name="He Y."/>
            <person name="Liu Y."/>
            <person name="Wang X."/>
            <person name="Xiang C."/>
            <person name="Varshney R.K."/>
            <person name="Ding H."/>
            <person name="Gao S."/>
            <person name="Zong X."/>
        </authorList>
    </citation>
    <scope>NUCLEOTIDE SEQUENCE [LARGE SCALE GENOMIC DNA]</scope>
    <source>
        <strain evidence="2 3">cv. Zhongwan 6</strain>
    </source>
</reference>
<name>A0A9D4XE61_PEA</name>
<accession>A0A9D4XE61</accession>
<dbReference type="Gramene" id="Psat04G0303200-T1">
    <property type="protein sequence ID" value="KAI5418653.1"/>
    <property type="gene ID" value="KIW84_043032"/>
</dbReference>
<dbReference type="Pfam" id="PF04937">
    <property type="entry name" value="DUF659"/>
    <property type="match status" value="1"/>
</dbReference>
<dbReference type="InterPro" id="IPR007021">
    <property type="entry name" value="DUF659"/>
</dbReference>
<gene>
    <name evidence="2" type="ORF">KIW84_043032</name>
</gene>
<dbReference type="EMBL" id="JAMSHJ010000004">
    <property type="protein sequence ID" value="KAI5418653.1"/>
    <property type="molecule type" value="Genomic_DNA"/>
</dbReference>
<keyword evidence="3" id="KW-1185">Reference proteome</keyword>
<evidence type="ECO:0000313" key="2">
    <source>
        <dbReference type="EMBL" id="KAI5418653.1"/>
    </source>
</evidence>
<organism evidence="2 3">
    <name type="scientific">Pisum sativum</name>
    <name type="common">Garden pea</name>
    <name type="synonym">Lathyrus oleraceus</name>
    <dbReference type="NCBI Taxonomy" id="3888"/>
    <lineage>
        <taxon>Eukaryota</taxon>
        <taxon>Viridiplantae</taxon>
        <taxon>Streptophyta</taxon>
        <taxon>Embryophyta</taxon>
        <taxon>Tracheophyta</taxon>
        <taxon>Spermatophyta</taxon>
        <taxon>Magnoliopsida</taxon>
        <taxon>eudicotyledons</taxon>
        <taxon>Gunneridae</taxon>
        <taxon>Pentapetalae</taxon>
        <taxon>rosids</taxon>
        <taxon>fabids</taxon>
        <taxon>Fabales</taxon>
        <taxon>Fabaceae</taxon>
        <taxon>Papilionoideae</taxon>
        <taxon>50 kb inversion clade</taxon>
        <taxon>NPAAA clade</taxon>
        <taxon>Hologalegina</taxon>
        <taxon>IRL clade</taxon>
        <taxon>Fabeae</taxon>
        <taxon>Lathyrus</taxon>
    </lineage>
</organism>
<feature type="domain" description="DUF659" evidence="1">
    <location>
        <begin position="1"/>
        <end position="46"/>
    </location>
</feature>
<evidence type="ECO:0000259" key="1">
    <source>
        <dbReference type="Pfam" id="PF04937"/>
    </source>
</evidence>
<comment type="caution">
    <text evidence="2">The sequence shown here is derived from an EMBL/GenBank/DDBJ whole genome shotgun (WGS) entry which is preliminary data.</text>
</comment>